<evidence type="ECO:0000313" key="4">
    <source>
        <dbReference type="Proteomes" id="UP000182135"/>
    </source>
</evidence>
<dbReference type="AlphaFoldDB" id="A0A1I2NTV8"/>
<evidence type="ECO:0000313" key="2">
    <source>
        <dbReference type="EMBL" id="PWL53983.1"/>
    </source>
</evidence>
<sequence length="169" mass="18419">MKNQKTKKLIFIALLSCISYVLSTFVYFPRMAPFQHMMNVIAGVLLGPVGGFASAFLTGIMRMLLGGRSIQALIGAIVGAFLAGLAYKLTKKTYMAVVGEVIGTGILSALLVYPFMVQFYGLNPSTPFWIFIPSYLPSSLMGSCLGFALIKVLKRAKVWHIVNGMLVNQ</sequence>
<dbReference type="EMBL" id="FOOE01000023">
    <property type="protein sequence ID" value="SFG06179.1"/>
    <property type="molecule type" value="Genomic_DNA"/>
</dbReference>
<dbReference type="GeneID" id="90543434"/>
<reference evidence="2 5" key="2">
    <citation type="submission" date="2018-03" db="EMBL/GenBank/DDBJ databases">
        <title>The uncultured portion of the human microbiome is neutrally assembled.</title>
        <authorList>
            <person name="Jeraldo P."/>
            <person name="Boardman L."/>
            <person name="White B.A."/>
            <person name="Nelson H."/>
            <person name="Goldenfeld N."/>
            <person name="Chia N."/>
        </authorList>
    </citation>
    <scope>NUCLEOTIDE SEQUENCE [LARGE SCALE GENOMIC DNA]</scope>
    <source>
        <strain evidence="2">CIM:MAG 903</strain>
    </source>
</reference>
<dbReference type="eggNOG" id="COG4732">
    <property type="taxonomic scope" value="Bacteria"/>
</dbReference>
<dbReference type="NCBIfam" id="TIGR02359">
    <property type="entry name" value="thiW"/>
    <property type="match status" value="1"/>
</dbReference>
<gene>
    <name evidence="2" type="primary">thiW</name>
    <name evidence="2" type="ORF">DBY38_06185</name>
    <name evidence="3" type="ORF">SAMN04487885_12359</name>
</gene>
<feature type="transmembrane region" description="Helical" evidence="1">
    <location>
        <begin position="128"/>
        <end position="150"/>
    </location>
</feature>
<dbReference type="RefSeq" id="WP_027638804.1">
    <property type="nucleotide sequence ID" value="NZ_BAAACD010000023.1"/>
</dbReference>
<reference evidence="3 4" key="1">
    <citation type="submission" date="2016-10" db="EMBL/GenBank/DDBJ databases">
        <authorList>
            <person name="de Groot N.N."/>
        </authorList>
    </citation>
    <scope>NUCLEOTIDE SEQUENCE [LARGE SCALE GENOMIC DNA]</scope>
    <source>
        <strain evidence="3 4">NLAE-zl-G419</strain>
    </source>
</reference>
<dbReference type="Proteomes" id="UP000246114">
    <property type="component" value="Unassembled WGS sequence"/>
</dbReference>
<feature type="transmembrane region" description="Helical" evidence="1">
    <location>
        <begin position="94"/>
        <end position="116"/>
    </location>
</feature>
<keyword evidence="1" id="KW-1133">Transmembrane helix</keyword>
<dbReference type="Pfam" id="PF09512">
    <property type="entry name" value="ThiW"/>
    <property type="match status" value="1"/>
</dbReference>
<feature type="transmembrane region" description="Helical" evidence="1">
    <location>
        <begin position="40"/>
        <end position="64"/>
    </location>
</feature>
<dbReference type="STRING" id="1529.SAMN04487885_12359"/>
<evidence type="ECO:0000313" key="5">
    <source>
        <dbReference type="Proteomes" id="UP000246114"/>
    </source>
</evidence>
<dbReference type="InterPro" id="IPR012652">
    <property type="entry name" value="ThiW"/>
</dbReference>
<dbReference type="OrthoDB" id="5516776at2"/>
<dbReference type="PIRSF" id="PIRSF024534">
    <property type="entry name" value="ThiW"/>
    <property type="match status" value="1"/>
</dbReference>
<keyword evidence="1" id="KW-0472">Membrane</keyword>
<feature type="transmembrane region" description="Helical" evidence="1">
    <location>
        <begin position="6"/>
        <end position="28"/>
    </location>
</feature>
<evidence type="ECO:0000313" key="3">
    <source>
        <dbReference type="EMBL" id="SFG06179.1"/>
    </source>
</evidence>
<name>A0A1I2NTV8_9CLOT</name>
<keyword evidence="1" id="KW-0812">Transmembrane</keyword>
<feature type="transmembrane region" description="Helical" evidence="1">
    <location>
        <begin position="70"/>
        <end position="87"/>
    </location>
</feature>
<dbReference type="Gene3D" id="1.10.1760.20">
    <property type="match status" value="1"/>
</dbReference>
<evidence type="ECO:0000256" key="1">
    <source>
        <dbReference type="SAM" id="Phobius"/>
    </source>
</evidence>
<protein>
    <submittedName>
        <fullName evidence="3">Energy coupling factor transporter S component ThiW</fullName>
    </submittedName>
</protein>
<organism evidence="3 4">
    <name type="scientific">Clostridium cadaveris</name>
    <dbReference type="NCBI Taxonomy" id="1529"/>
    <lineage>
        <taxon>Bacteria</taxon>
        <taxon>Bacillati</taxon>
        <taxon>Bacillota</taxon>
        <taxon>Clostridia</taxon>
        <taxon>Eubacteriales</taxon>
        <taxon>Clostridiaceae</taxon>
        <taxon>Clostridium</taxon>
    </lineage>
</organism>
<proteinExistence type="predicted"/>
<accession>A0A1I2NTV8</accession>
<keyword evidence="4" id="KW-1185">Reference proteome</keyword>
<dbReference type="Proteomes" id="UP000182135">
    <property type="component" value="Unassembled WGS sequence"/>
</dbReference>
<dbReference type="EMBL" id="QAMZ01000029">
    <property type="protein sequence ID" value="PWL53983.1"/>
    <property type="molecule type" value="Genomic_DNA"/>
</dbReference>